<dbReference type="InterPro" id="IPR025504">
    <property type="entry name" value="GLUCM_C"/>
</dbReference>
<feature type="domain" description="D-glutamate cyclase-like C-terminal" evidence="1">
    <location>
        <begin position="43"/>
        <end position="301"/>
    </location>
</feature>
<dbReference type="Gene3D" id="3.90.1640.20">
    <property type="entry name" value="TON_0340"/>
    <property type="match status" value="1"/>
</dbReference>
<dbReference type="RefSeq" id="WP_147146489.1">
    <property type="nucleotide sequence ID" value="NZ_BKAJ01000014.1"/>
</dbReference>
<gene>
    <name evidence="2" type="ORF">RSO01_08100</name>
</gene>
<dbReference type="PANTHER" id="PTHR32022">
    <property type="entry name" value="D-GLUTAMATE CYCLASE, MITOCHONDRIAL"/>
    <property type="match status" value="1"/>
</dbReference>
<organism evidence="2 3">
    <name type="scientific">Reyranella soli</name>
    <dbReference type="NCBI Taxonomy" id="1230389"/>
    <lineage>
        <taxon>Bacteria</taxon>
        <taxon>Pseudomonadati</taxon>
        <taxon>Pseudomonadota</taxon>
        <taxon>Alphaproteobacteria</taxon>
        <taxon>Hyphomicrobiales</taxon>
        <taxon>Reyranellaceae</taxon>
        <taxon>Reyranella</taxon>
    </lineage>
</organism>
<dbReference type="EMBL" id="BKAJ01000014">
    <property type="protein sequence ID" value="GEP53644.1"/>
    <property type="molecule type" value="Genomic_DNA"/>
</dbReference>
<comment type="caution">
    <text evidence="2">The sequence shown here is derived from an EMBL/GenBank/DDBJ whole genome shotgun (WGS) entry which is preliminary data.</text>
</comment>
<dbReference type="AlphaFoldDB" id="A0A512N3U1"/>
<name>A0A512N3U1_9HYPH</name>
<sequence length="317" mass="33385">MEIAADNIDKLINIEMRRTGLPRGKKWVLWEVARAISPEPLVLAAARLLDRPASEIAIVTGAAVPGHMPVGENDGPFGSVVLATALTRLGHKVTIYTDPDALPPIDMLARRAGLAIDVLPLTLGDTGQQEEIAARHDLFVAIERLGGNRHGQIYGVTGVSRSPHRANVDTIFRTAAKLGKPSLGIGDGGNEIGFGKVHAELEKRLPDHTMAAKTPCGGGVFSVVPTDVLAVGTGSNIGAYGVVAALALLRRDASLCHTPDEEVALHHVGVGLGLVDGGGGERIAWCDGIPADANAALVRLMQNIVERTLEPPRIRTF</sequence>
<reference evidence="2 3" key="1">
    <citation type="submission" date="2019-07" db="EMBL/GenBank/DDBJ databases">
        <title>Whole genome shotgun sequence of Reyranella soli NBRC 108950.</title>
        <authorList>
            <person name="Hosoyama A."/>
            <person name="Uohara A."/>
            <person name="Ohji S."/>
            <person name="Ichikawa N."/>
        </authorList>
    </citation>
    <scope>NUCLEOTIDE SEQUENCE [LARGE SCALE GENOMIC DNA]</scope>
    <source>
        <strain evidence="2 3">NBRC 108950</strain>
    </source>
</reference>
<evidence type="ECO:0000259" key="1">
    <source>
        <dbReference type="Pfam" id="PF14336"/>
    </source>
</evidence>
<evidence type="ECO:0000313" key="3">
    <source>
        <dbReference type="Proteomes" id="UP000321058"/>
    </source>
</evidence>
<evidence type="ECO:0000313" key="2">
    <source>
        <dbReference type="EMBL" id="GEP53644.1"/>
    </source>
</evidence>
<protein>
    <recommendedName>
        <fullName evidence="1">D-glutamate cyclase-like C-terminal domain-containing protein</fullName>
    </recommendedName>
</protein>
<keyword evidence="3" id="KW-1185">Reference proteome</keyword>
<dbReference type="Pfam" id="PF14336">
    <property type="entry name" value="GLUCM-like_C"/>
    <property type="match status" value="1"/>
</dbReference>
<dbReference type="PANTHER" id="PTHR32022:SF10">
    <property type="entry name" value="D-GLUTAMATE CYCLASE, MITOCHONDRIAL"/>
    <property type="match status" value="1"/>
</dbReference>
<proteinExistence type="predicted"/>
<dbReference type="OrthoDB" id="1668885at2"/>
<dbReference type="Proteomes" id="UP000321058">
    <property type="component" value="Unassembled WGS sequence"/>
</dbReference>
<accession>A0A512N3U1</accession>